<dbReference type="Proteomes" id="UP000831921">
    <property type="component" value="Chromosome"/>
</dbReference>
<dbReference type="RefSeq" id="WP_249504082.1">
    <property type="nucleotide sequence ID" value="NZ_CP097253.1"/>
</dbReference>
<evidence type="ECO:0000256" key="2">
    <source>
        <dbReference type="PROSITE-ProRule" id="PRU10007"/>
    </source>
</evidence>
<dbReference type="SUPFAM" id="SSF53720">
    <property type="entry name" value="ALDH-like"/>
    <property type="match status" value="1"/>
</dbReference>
<dbReference type="Pfam" id="PF00171">
    <property type="entry name" value="Aldedh"/>
    <property type="match status" value="1"/>
</dbReference>
<reference evidence="5 6" key="1">
    <citation type="submission" date="2022-05" db="EMBL/GenBank/DDBJ databases">
        <title>S8-45 Sphingomonas ultraviolaceadurans.</title>
        <authorList>
            <person name="Liu Y."/>
        </authorList>
    </citation>
    <scope>NUCLEOTIDE SEQUENCE [LARGE SCALE GENOMIC DNA]</scope>
    <source>
        <strain evidence="5 6">S8-45</strain>
    </source>
</reference>
<dbReference type="PROSITE" id="PS00687">
    <property type="entry name" value="ALDEHYDE_DEHYDR_GLU"/>
    <property type="match status" value="1"/>
</dbReference>
<dbReference type="InterPro" id="IPR016161">
    <property type="entry name" value="Ald_DH/histidinol_DH"/>
</dbReference>
<proteinExistence type="inferred from homology"/>
<dbReference type="InterPro" id="IPR015590">
    <property type="entry name" value="Aldehyde_DH_dom"/>
</dbReference>
<dbReference type="EMBL" id="CP097253">
    <property type="protein sequence ID" value="UUR08304.1"/>
    <property type="molecule type" value="Genomic_DNA"/>
</dbReference>
<sequence>MTDRQFSMLIDGQPHPGAGSFDVVNPATGEPFARCPKADEAVLNQAVAAAKAAFPAWATRPAEERAALVVKLANAIEARASEIASLLTAEQGKPLDQAMYEAMGSTFVLRAFAAMRIEDRVLRDEGGNQVTEHRTPLGVVAAIMPWNFPMILLMNKLGPALVTGNTMVAKPAPTTPLTTLLIGEIARDILPPGVLNIICDENDLGAALTAHPDVAKVAFTGSTATGIKVMQSGAAGLKRMTLELGGNDAAIVLDDVDPVEAARKIYGGAMANAGQICVAIKRAYVPTAMYDAFCDELARLASEAVVDDGTRQGAQIGPVQNRMQFDKIRALLDHARANGTILAGGAPLDRPGYFIPPTIVRDLADDAPLVREEQFGPVLPVMRYDSIEEVIARTNDSEHGLGGSVWGRDLERATSVARQVNSGTVWVNQYLAIDANIPFRGAKMSGIGSELGEAGLHEYTQAHVINAVAFEANGW</sequence>
<dbReference type="InterPro" id="IPR044086">
    <property type="entry name" value="LUC3-like"/>
</dbReference>
<dbReference type="InterPro" id="IPR029510">
    <property type="entry name" value="Ald_DH_CS_GLU"/>
</dbReference>
<keyword evidence="6" id="KW-1185">Reference proteome</keyword>
<dbReference type="PANTHER" id="PTHR11699">
    <property type="entry name" value="ALDEHYDE DEHYDROGENASE-RELATED"/>
    <property type="match status" value="1"/>
</dbReference>
<dbReference type="Gene3D" id="3.40.605.10">
    <property type="entry name" value="Aldehyde Dehydrogenase, Chain A, domain 1"/>
    <property type="match status" value="1"/>
</dbReference>
<gene>
    <name evidence="5" type="ORF">M1K48_01260</name>
</gene>
<dbReference type="Gene3D" id="3.40.309.10">
    <property type="entry name" value="Aldehyde Dehydrogenase, Chain A, domain 2"/>
    <property type="match status" value="1"/>
</dbReference>
<feature type="domain" description="Aldehyde dehydrogenase" evidence="4">
    <location>
        <begin position="19"/>
        <end position="463"/>
    </location>
</feature>
<dbReference type="InterPro" id="IPR016163">
    <property type="entry name" value="Ald_DH_C"/>
</dbReference>
<name>A0ABY5MUZ1_9SPHN</name>
<feature type="active site" evidence="2">
    <location>
        <position position="243"/>
    </location>
</feature>
<comment type="similarity">
    <text evidence="3">Belongs to the aldehyde dehydrogenase family.</text>
</comment>
<accession>A0ABY5MUZ1</accession>
<keyword evidence="1 3" id="KW-0560">Oxidoreductase</keyword>
<evidence type="ECO:0000256" key="1">
    <source>
        <dbReference type="ARBA" id="ARBA00023002"/>
    </source>
</evidence>
<evidence type="ECO:0000313" key="5">
    <source>
        <dbReference type="EMBL" id="UUR08304.1"/>
    </source>
</evidence>
<evidence type="ECO:0000256" key="3">
    <source>
        <dbReference type="RuleBase" id="RU003345"/>
    </source>
</evidence>
<protein>
    <submittedName>
        <fullName evidence="5">Aldehyde dehydrogenase family protein</fullName>
    </submittedName>
</protein>
<organism evidence="5 6">
    <name type="scientific">Sphingomonas glaciei</name>
    <dbReference type="NCBI Taxonomy" id="2938948"/>
    <lineage>
        <taxon>Bacteria</taxon>
        <taxon>Pseudomonadati</taxon>
        <taxon>Pseudomonadota</taxon>
        <taxon>Alphaproteobacteria</taxon>
        <taxon>Sphingomonadales</taxon>
        <taxon>Sphingomonadaceae</taxon>
        <taxon>Sphingomonas</taxon>
    </lineage>
</organism>
<dbReference type="InterPro" id="IPR016162">
    <property type="entry name" value="Ald_DH_N"/>
</dbReference>
<dbReference type="CDD" id="cd07106">
    <property type="entry name" value="ALDH_AldA-AAD23400"/>
    <property type="match status" value="1"/>
</dbReference>
<evidence type="ECO:0000259" key="4">
    <source>
        <dbReference type="Pfam" id="PF00171"/>
    </source>
</evidence>
<evidence type="ECO:0000313" key="6">
    <source>
        <dbReference type="Proteomes" id="UP000831921"/>
    </source>
</evidence>